<comment type="caution">
    <text evidence="1">The sequence shown here is derived from an EMBL/GenBank/DDBJ whole genome shotgun (WGS) entry which is preliminary data.</text>
</comment>
<protein>
    <submittedName>
        <fullName evidence="1">Uncharacterized protein</fullName>
    </submittedName>
</protein>
<dbReference type="PATRIC" id="fig|1230459.4.peg.455"/>
<accession>L9ZBR6</accession>
<gene>
    <name evidence="1" type="ORF">C486_02303</name>
</gene>
<evidence type="ECO:0000313" key="1">
    <source>
        <dbReference type="EMBL" id="ELY83456.1"/>
    </source>
</evidence>
<keyword evidence="2" id="KW-1185">Reference proteome</keyword>
<proteinExistence type="predicted"/>
<evidence type="ECO:0000313" key="2">
    <source>
        <dbReference type="Proteomes" id="UP000011592"/>
    </source>
</evidence>
<reference evidence="1 2" key="1">
    <citation type="journal article" date="2014" name="PLoS Genet.">
        <title>Phylogenetically driven sequencing of extremely halophilic archaea reveals strategies for static and dynamic osmo-response.</title>
        <authorList>
            <person name="Becker E.A."/>
            <person name="Seitzer P.M."/>
            <person name="Tritt A."/>
            <person name="Larsen D."/>
            <person name="Krusor M."/>
            <person name="Yao A.I."/>
            <person name="Wu D."/>
            <person name="Madern D."/>
            <person name="Eisen J.A."/>
            <person name="Darling A.E."/>
            <person name="Facciotti M.T."/>
        </authorList>
    </citation>
    <scope>NUCLEOTIDE SEQUENCE [LARGE SCALE GENOMIC DNA]</scope>
    <source>
        <strain evidence="1 2">JCM 14663</strain>
    </source>
</reference>
<organism evidence="1 2">
    <name type="scientific">Natrinema gari JCM 14663</name>
    <dbReference type="NCBI Taxonomy" id="1230459"/>
    <lineage>
        <taxon>Archaea</taxon>
        <taxon>Methanobacteriati</taxon>
        <taxon>Methanobacteriota</taxon>
        <taxon>Stenosarchaea group</taxon>
        <taxon>Halobacteria</taxon>
        <taxon>Halobacteriales</taxon>
        <taxon>Natrialbaceae</taxon>
        <taxon>Natrinema</taxon>
    </lineage>
</organism>
<dbReference type="EMBL" id="AOIJ01000031">
    <property type="protein sequence ID" value="ELY83456.1"/>
    <property type="molecule type" value="Genomic_DNA"/>
</dbReference>
<dbReference type="GeneID" id="13352721"/>
<dbReference type="RefSeq" id="WP_008452535.1">
    <property type="nucleotide sequence ID" value="NZ_AOIJ01000031.1"/>
</dbReference>
<dbReference type="AlphaFoldDB" id="L9ZBR6"/>
<dbReference type="Proteomes" id="UP000011592">
    <property type="component" value="Unassembled WGS sequence"/>
</dbReference>
<sequence>MSVLRGVAAAVIEWLPLVRLADVTDDGENEIVVGPKPSSTLATVLRHAGDRSVQFGPVVLTMGAE</sequence>
<name>L9ZBR6_9EURY</name>